<evidence type="ECO:0000256" key="1">
    <source>
        <dbReference type="ARBA" id="ARBA00004651"/>
    </source>
</evidence>
<dbReference type="EMBL" id="CP087714">
    <property type="protein sequence ID" value="XAT63250.1"/>
    <property type="molecule type" value="Genomic_DNA"/>
</dbReference>
<dbReference type="Pfam" id="PF02653">
    <property type="entry name" value="BPD_transp_2"/>
    <property type="match status" value="1"/>
</dbReference>
<evidence type="ECO:0000256" key="2">
    <source>
        <dbReference type="ARBA" id="ARBA00022475"/>
    </source>
</evidence>
<feature type="transmembrane region" description="Helical" evidence="6">
    <location>
        <begin position="191"/>
        <end position="212"/>
    </location>
</feature>
<evidence type="ECO:0000313" key="8">
    <source>
        <dbReference type="Proteomes" id="UP001492541"/>
    </source>
</evidence>
<comment type="subcellular location">
    <subcellularLocation>
        <location evidence="1">Cell membrane</location>
        <topology evidence="1">Multi-pass membrane protein</topology>
    </subcellularLocation>
</comment>
<evidence type="ECO:0000256" key="5">
    <source>
        <dbReference type="ARBA" id="ARBA00023136"/>
    </source>
</evidence>
<protein>
    <recommendedName>
        <fullName evidence="9">Branched-chain amino acid ABC transporter permease</fullName>
    </recommendedName>
</protein>
<evidence type="ECO:0000256" key="6">
    <source>
        <dbReference type="SAM" id="Phobius"/>
    </source>
</evidence>
<name>A0ABZ3H106_GEOAI</name>
<keyword evidence="3 6" id="KW-0812">Transmembrane</keyword>
<dbReference type="Proteomes" id="UP001492541">
    <property type="component" value="Chromosome"/>
</dbReference>
<feature type="transmembrane region" description="Helical" evidence="6">
    <location>
        <begin position="98"/>
        <end position="118"/>
    </location>
</feature>
<feature type="transmembrane region" description="Helical" evidence="6">
    <location>
        <begin position="138"/>
        <end position="159"/>
    </location>
</feature>
<keyword evidence="2" id="KW-1003">Cell membrane</keyword>
<dbReference type="InterPro" id="IPR043428">
    <property type="entry name" value="LivM-like"/>
</dbReference>
<accession>A0ABZ3H106</accession>
<dbReference type="GeneID" id="90449683"/>
<proteinExistence type="predicted"/>
<evidence type="ECO:0000313" key="7">
    <source>
        <dbReference type="EMBL" id="XAT63250.1"/>
    </source>
</evidence>
<keyword evidence="4 6" id="KW-1133">Transmembrane helix</keyword>
<feature type="transmembrane region" description="Helical" evidence="6">
    <location>
        <begin position="218"/>
        <end position="235"/>
    </location>
</feature>
<dbReference type="RefSeq" id="WP_193808317.1">
    <property type="nucleotide sequence ID" value="NZ_CP087714.1"/>
</dbReference>
<evidence type="ECO:0000256" key="3">
    <source>
        <dbReference type="ARBA" id="ARBA00022692"/>
    </source>
</evidence>
<feature type="transmembrane region" description="Helical" evidence="6">
    <location>
        <begin position="67"/>
        <end position="89"/>
    </location>
</feature>
<reference evidence="7 8" key="1">
    <citation type="submission" date="2021-11" db="EMBL/GenBank/DDBJ databases">
        <title>Whole genome of Geoglobus acetivorans.</title>
        <authorList>
            <person name="Liu D."/>
        </authorList>
    </citation>
    <scope>NUCLEOTIDE SEQUENCE [LARGE SCALE GENOMIC DNA]</scope>
    <source>
        <strain evidence="7 8">SBH6</strain>
    </source>
</reference>
<feature type="transmembrane region" description="Helical" evidence="6">
    <location>
        <begin position="255"/>
        <end position="276"/>
    </location>
</feature>
<keyword evidence="5 6" id="KW-0472">Membrane</keyword>
<organism evidence="7 8">
    <name type="scientific">Geoglobus acetivorans</name>
    <dbReference type="NCBI Taxonomy" id="565033"/>
    <lineage>
        <taxon>Archaea</taxon>
        <taxon>Methanobacteriati</taxon>
        <taxon>Methanobacteriota</taxon>
        <taxon>Archaeoglobi</taxon>
        <taxon>Archaeoglobales</taxon>
        <taxon>Archaeoglobaceae</taxon>
        <taxon>Geoglobus</taxon>
    </lineage>
</organism>
<sequence>MKLPDSLDVPVVLLLLMTPMVLRNEFIVSAAVVAAIYSVLTLSWFFLERQAGWVSLSHSIPFGLAAYAVAIDPVFLLPAFTLSLILFLLTSKLGRERFTFATFILTVVFWYISHYFVVKVDGHYIGGEEGFSFESIGTVNAYMLSATLVAVTLIALYLISKSPLGLKIAAVRDDELAARSIGIGAEMVKTISFTISAIFATLAGICYILYFGHVSPEVFSIEVSLIPFIASLLAGRRWMSPVVGSYAIVMVSRAFAGLPEAHLILYALVLIISPWLNRWWDVRSG</sequence>
<dbReference type="InterPro" id="IPR001851">
    <property type="entry name" value="ABC_transp_permease"/>
</dbReference>
<evidence type="ECO:0000256" key="4">
    <source>
        <dbReference type="ARBA" id="ARBA00022989"/>
    </source>
</evidence>
<dbReference type="CDD" id="cd06581">
    <property type="entry name" value="TM_PBP1_LivM_like"/>
    <property type="match status" value="1"/>
</dbReference>
<dbReference type="PANTHER" id="PTHR30482:SF20">
    <property type="entry name" value="HIGH-AFFINITY BRANCHED-CHAIN AMINO ACID TRANSPORT SYSTEM PERMEASE PROTEIN LIVM"/>
    <property type="match status" value="1"/>
</dbReference>
<feature type="transmembrane region" description="Helical" evidence="6">
    <location>
        <begin position="26"/>
        <end position="47"/>
    </location>
</feature>
<dbReference type="PANTHER" id="PTHR30482">
    <property type="entry name" value="HIGH-AFFINITY BRANCHED-CHAIN AMINO ACID TRANSPORT SYSTEM PERMEASE"/>
    <property type="match status" value="1"/>
</dbReference>
<evidence type="ECO:0008006" key="9">
    <source>
        <dbReference type="Google" id="ProtNLM"/>
    </source>
</evidence>
<gene>
    <name evidence="7" type="ORF">LPQ35_08290</name>
</gene>
<keyword evidence="8" id="KW-1185">Reference proteome</keyword>